<evidence type="ECO:0000313" key="1">
    <source>
        <dbReference type="EMBL" id="SIS10531.1"/>
    </source>
</evidence>
<dbReference type="STRING" id="308853.SAMN05421752_11178"/>
<dbReference type="InterPro" id="IPR058927">
    <property type="entry name" value="OB_2TM"/>
</dbReference>
<dbReference type="AlphaFoldDB" id="A0A1N7GD90"/>
<dbReference type="Pfam" id="PF26045">
    <property type="entry name" value="OB_2TM_halo"/>
    <property type="match status" value="1"/>
</dbReference>
<reference evidence="2" key="1">
    <citation type="submission" date="2017-01" db="EMBL/GenBank/DDBJ databases">
        <authorList>
            <person name="Varghese N."/>
            <person name="Submissions S."/>
        </authorList>
    </citation>
    <scope>NUCLEOTIDE SEQUENCE [LARGE SCALE GENOMIC DNA]</scope>
    <source>
        <strain evidence="2">type strain: HArc-</strain>
    </source>
</reference>
<dbReference type="RefSeq" id="WP_076609963.1">
    <property type="nucleotide sequence ID" value="NZ_FTNR01000011.1"/>
</dbReference>
<evidence type="ECO:0000313" key="2">
    <source>
        <dbReference type="Proteomes" id="UP000185936"/>
    </source>
</evidence>
<keyword evidence="2" id="KW-1185">Reference proteome</keyword>
<gene>
    <name evidence="1" type="ORF">SAMN05421752_11178</name>
</gene>
<name>A0A1N7GD90_9EURY</name>
<proteinExistence type="predicted"/>
<dbReference type="Proteomes" id="UP000185936">
    <property type="component" value="Unassembled WGS sequence"/>
</dbReference>
<dbReference type="OrthoDB" id="268419at2157"/>
<dbReference type="EMBL" id="FTNR01000011">
    <property type="protein sequence ID" value="SIS10531.1"/>
    <property type="molecule type" value="Genomic_DNA"/>
</dbReference>
<sequence>MRLSVRLAIAVVLCLALGGLGVHYAVSYDDRWPYPTENTLADDYGDHIGEETLVFGRVTAIDTAADELTLEAEADDGTRLEFVADDVPTDGGQPAVQEGGFVQVYGTLEPDGEIATSETVVVNPNARSETYKLAVSAIALLTGTAYFFVHWRPTLAGWEVRRG</sequence>
<accession>A0A1N7GD90</accession>
<protein>
    <submittedName>
        <fullName evidence="1">Uncharacterized protein</fullName>
    </submittedName>
</protein>
<organism evidence="1 2">
    <name type="scientific">Natronorubrum thiooxidans</name>
    <dbReference type="NCBI Taxonomy" id="308853"/>
    <lineage>
        <taxon>Archaea</taxon>
        <taxon>Methanobacteriati</taxon>
        <taxon>Methanobacteriota</taxon>
        <taxon>Stenosarchaea group</taxon>
        <taxon>Halobacteria</taxon>
        <taxon>Halobacteriales</taxon>
        <taxon>Natrialbaceae</taxon>
        <taxon>Natronorubrum</taxon>
    </lineage>
</organism>